<dbReference type="EMBL" id="CADCTQ010000076">
    <property type="protein sequence ID" value="CAA9228778.1"/>
    <property type="molecule type" value="Genomic_DNA"/>
</dbReference>
<dbReference type="Gene3D" id="3.10.450.40">
    <property type="match status" value="1"/>
</dbReference>
<protein>
    <recommendedName>
        <fullName evidence="1">IraD/Gp25-like domain-containing protein</fullName>
    </recommendedName>
</protein>
<evidence type="ECO:0000259" key="1">
    <source>
        <dbReference type="Pfam" id="PF04965"/>
    </source>
</evidence>
<reference evidence="2" key="1">
    <citation type="submission" date="2020-02" db="EMBL/GenBank/DDBJ databases">
        <authorList>
            <person name="Meier V. D."/>
        </authorList>
    </citation>
    <scope>NUCLEOTIDE SEQUENCE</scope>
    <source>
        <strain evidence="2">AVDCRST_MAG56</strain>
    </source>
</reference>
<feature type="domain" description="IraD/Gp25-like" evidence="1">
    <location>
        <begin position="21"/>
        <end position="99"/>
    </location>
</feature>
<sequence>MKYYALPFDARQATRQLPKTDVEESVRQHIRLLLLTMPGSFRFSPWYGGWLNKHHYRLPDKRKGEKKLENELKEKLQANLRQLLTRYEPRLVLHEVEVTVILSPPGGPREKGGRILFNANVIGTLPNQESFKHAQSIYLK</sequence>
<accession>A0A6J4HR49</accession>
<evidence type="ECO:0000313" key="2">
    <source>
        <dbReference type="EMBL" id="CAA9228778.1"/>
    </source>
</evidence>
<name>A0A6J4HR49_9SPHI</name>
<gene>
    <name evidence="2" type="ORF">AVDCRST_MAG56-837</name>
</gene>
<dbReference type="SUPFAM" id="SSF160719">
    <property type="entry name" value="gpW/gp25-like"/>
    <property type="match status" value="1"/>
</dbReference>
<dbReference type="Pfam" id="PF04965">
    <property type="entry name" value="GPW_gp25"/>
    <property type="match status" value="1"/>
</dbReference>
<dbReference type="AlphaFoldDB" id="A0A6J4HR49"/>
<proteinExistence type="predicted"/>
<organism evidence="2">
    <name type="scientific">uncultured Cytophagales bacterium</name>
    <dbReference type="NCBI Taxonomy" id="158755"/>
    <lineage>
        <taxon>Bacteria</taxon>
        <taxon>Pseudomonadati</taxon>
        <taxon>Bacteroidota</taxon>
        <taxon>Sphingobacteriia</taxon>
        <taxon>Sphingobacteriales</taxon>
        <taxon>environmental samples</taxon>
    </lineage>
</organism>
<dbReference type="InterPro" id="IPR007048">
    <property type="entry name" value="IraD/Gp25-like"/>
</dbReference>